<name>A0A8I2H9H1_9GAMM</name>
<dbReference type="Proteomes" id="UP001304419">
    <property type="component" value="Chromosome 1"/>
</dbReference>
<reference evidence="2 4" key="2">
    <citation type="submission" date="2023-10" db="EMBL/GenBank/DDBJ databases">
        <title>To unveil natural product biosynthetic capacity in Pseudoalteromonas.</title>
        <authorList>
            <person name="Wang J."/>
        </authorList>
    </citation>
    <scope>NUCLEOTIDE SEQUENCE [LARGE SCALE GENOMIC DNA]</scope>
    <source>
        <strain evidence="2 4">DSM 15914</strain>
    </source>
</reference>
<proteinExistence type="predicted"/>
<sequence>MLQIGTIIFGALIAALLRDYHQKQKTKVDTIHSLMDKAEILLTEIIADLQAVEEFCAVKMPLAANIQNNSRSKKDFKRLLEKRRLMAVAKETYLRKIFSEINNQDKKIYPVPTDKLFRLKRAIGEFYDDPSSASALAKVVAEKNELLLSFHRQPVIWFPWF</sequence>
<dbReference type="EMBL" id="CP137578">
    <property type="protein sequence ID" value="WOX29516.1"/>
    <property type="molecule type" value="Genomic_DNA"/>
</dbReference>
<organism evidence="1 3">
    <name type="scientific">Pseudoalteromonas maricaloris</name>
    <dbReference type="NCBI Taxonomy" id="184924"/>
    <lineage>
        <taxon>Bacteria</taxon>
        <taxon>Pseudomonadati</taxon>
        <taxon>Pseudomonadota</taxon>
        <taxon>Gammaproteobacteria</taxon>
        <taxon>Alteromonadales</taxon>
        <taxon>Pseudoalteromonadaceae</taxon>
        <taxon>Pseudoalteromonas</taxon>
    </lineage>
</organism>
<gene>
    <name evidence="1" type="ORF">F9Y85_15020</name>
    <name evidence="2" type="ORF">R5H13_04425</name>
</gene>
<evidence type="ECO:0000313" key="1">
    <source>
        <dbReference type="EMBL" id="NLR22591.1"/>
    </source>
</evidence>
<evidence type="ECO:0000313" key="4">
    <source>
        <dbReference type="Proteomes" id="UP001304419"/>
    </source>
</evidence>
<dbReference type="AlphaFoldDB" id="A0A8I2H9H1"/>
<reference evidence="1" key="1">
    <citation type="submission" date="2019-10" db="EMBL/GenBank/DDBJ databases">
        <authorList>
            <person name="Paulsen S."/>
        </authorList>
    </citation>
    <scope>NUCLEOTIDE SEQUENCE</scope>
    <source>
        <strain evidence="1">LMG 19692</strain>
    </source>
</reference>
<evidence type="ECO:0000313" key="3">
    <source>
        <dbReference type="Proteomes" id="UP000646877"/>
    </source>
</evidence>
<dbReference type="Proteomes" id="UP000646877">
    <property type="component" value="Unassembled WGS sequence"/>
</dbReference>
<keyword evidence="4" id="KW-1185">Reference proteome</keyword>
<accession>A0A8I2H9H1</accession>
<protein>
    <submittedName>
        <fullName evidence="1">Uncharacterized protein</fullName>
    </submittedName>
</protein>
<dbReference type="EMBL" id="WEIA01000009">
    <property type="protein sequence ID" value="NLR22591.1"/>
    <property type="molecule type" value="Genomic_DNA"/>
</dbReference>
<evidence type="ECO:0000313" key="2">
    <source>
        <dbReference type="EMBL" id="WOX29516.1"/>
    </source>
</evidence>
<dbReference type="RefSeq" id="WP_130126753.1">
    <property type="nucleotide sequence ID" value="NZ_CBCSDF010000014.1"/>
</dbReference>